<dbReference type="RefSeq" id="WP_157739626.1">
    <property type="nucleotide sequence ID" value="NZ_BMHF01000002.1"/>
</dbReference>
<dbReference type="Proteomes" id="UP000609323">
    <property type="component" value="Unassembled WGS sequence"/>
</dbReference>
<comment type="caution">
    <text evidence="1">The sequence shown here is derived from an EMBL/GenBank/DDBJ whole genome shotgun (WGS) entry which is preliminary data.</text>
</comment>
<reference evidence="2" key="1">
    <citation type="journal article" date="2019" name="Int. J. Syst. Evol. Microbiol.">
        <title>The Global Catalogue of Microorganisms (GCM) 10K type strain sequencing project: providing services to taxonomists for standard genome sequencing and annotation.</title>
        <authorList>
            <consortium name="The Broad Institute Genomics Platform"/>
            <consortium name="The Broad Institute Genome Sequencing Center for Infectious Disease"/>
            <person name="Wu L."/>
            <person name="Ma J."/>
        </authorList>
    </citation>
    <scope>NUCLEOTIDE SEQUENCE [LARGE SCALE GENOMIC DNA]</scope>
    <source>
        <strain evidence="2">CGMCC 1.15044</strain>
    </source>
</reference>
<accession>A0ABQ1FRY6</accession>
<name>A0ABQ1FRY6_9BACL</name>
<organism evidence="1 2">
    <name type="scientific">Paenibacillus physcomitrellae</name>
    <dbReference type="NCBI Taxonomy" id="1619311"/>
    <lineage>
        <taxon>Bacteria</taxon>
        <taxon>Bacillati</taxon>
        <taxon>Bacillota</taxon>
        <taxon>Bacilli</taxon>
        <taxon>Bacillales</taxon>
        <taxon>Paenibacillaceae</taxon>
        <taxon>Paenibacillus</taxon>
    </lineage>
</organism>
<evidence type="ECO:0000313" key="1">
    <source>
        <dbReference type="EMBL" id="GGA28004.1"/>
    </source>
</evidence>
<proteinExistence type="predicted"/>
<sequence>MNLSVHASVPYNHQFFKSPSTIVSKKEEPREKNANFAEILNEKLKQAERCR</sequence>
<protein>
    <submittedName>
        <fullName evidence="1">Uncharacterized protein</fullName>
    </submittedName>
</protein>
<evidence type="ECO:0000313" key="2">
    <source>
        <dbReference type="Proteomes" id="UP000609323"/>
    </source>
</evidence>
<keyword evidence="2" id="KW-1185">Reference proteome</keyword>
<gene>
    <name evidence="1" type="ORF">GCM10010917_11180</name>
</gene>
<dbReference type="EMBL" id="BMHF01000002">
    <property type="protein sequence ID" value="GGA28004.1"/>
    <property type="molecule type" value="Genomic_DNA"/>
</dbReference>